<comment type="caution">
    <text evidence="2">The sequence shown here is derived from an EMBL/GenBank/DDBJ whole genome shotgun (WGS) entry which is preliminary data.</text>
</comment>
<dbReference type="Proteomes" id="UP001501585">
    <property type="component" value="Unassembled WGS sequence"/>
</dbReference>
<name>A0ABN2SUU7_9ACTN</name>
<proteinExistence type="predicted"/>
<organism evidence="2 3">
    <name type="scientific">Nocardiopsis rhodophaea</name>
    <dbReference type="NCBI Taxonomy" id="280238"/>
    <lineage>
        <taxon>Bacteria</taxon>
        <taxon>Bacillati</taxon>
        <taxon>Actinomycetota</taxon>
        <taxon>Actinomycetes</taxon>
        <taxon>Streptosporangiales</taxon>
        <taxon>Nocardiopsidaceae</taxon>
        <taxon>Nocardiopsis</taxon>
    </lineage>
</organism>
<evidence type="ECO:0000313" key="3">
    <source>
        <dbReference type="Proteomes" id="UP001501585"/>
    </source>
</evidence>
<sequence length="50" mass="5054">MSSKPQESKASPLGKDVKFMVIANITAIGSMALFAAMGLSIAHAATGVGF</sequence>
<gene>
    <name evidence="2" type="ORF">GCM10009799_18390</name>
</gene>
<keyword evidence="1" id="KW-0812">Transmembrane</keyword>
<keyword evidence="1" id="KW-0472">Membrane</keyword>
<keyword evidence="3" id="KW-1185">Reference proteome</keyword>
<evidence type="ECO:0000313" key="2">
    <source>
        <dbReference type="EMBL" id="GAA1992811.1"/>
    </source>
</evidence>
<accession>A0ABN2SUU7</accession>
<dbReference type="EMBL" id="BAAAPC010000006">
    <property type="protein sequence ID" value="GAA1992811.1"/>
    <property type="molecule type" value="Genomic_DNA"/>
</dbReference>
<keyword evidence="1" id="KW-1133">Transmembrane helix</keyword>
<evidence type="ECO:0000256" key="1">
    <source>
        <dbReference type="SAM" id="Phobius"/>
    </source>
</evidence>
<feature type="transmembrane region" description="Helical" evidence="1">
    <location>
        <begin position="21"/>
        <end position="45"/>
    </location>
</feature>
<reference evidence="2 3" key="1">
    <citation type="journal article" date="2019" name="Int. J. Syst. Evol. Microbiol.">
        <title>The Global Catalogue of Microorganisms (GCM) 10K type strain sequencing project: providing services to taxonomists for standard genome sequencing and annotation.</title>
        <authorList>
            <consortium name="The Broad Institute Genomics Platform"/>
            <consortium name="The Broad Institute Genome Sequencing Center for Infectious Disease"/>
            <person name="Wu L."/>
            <person name="Ma J."/>
        </authorList>
    </citation>
    <scope>NUCLEOTIDE SEQUENCE [LARGE SCALE GENOMIC DNA]</scope>
    <source>
        <strain evidence="2 3">JCM 15313</strain>
    </source>
</reference>
<protein>
    <submittedName>
        <fullName evidence="2">Uncharacterized protein</fullName>
    </submittedName>
</protein>
<dbReference type="RefSeq" id="WP_017620786.1">
    <property type="nucleotide sequence ID" value="NZ_BAAAPC010000006.1"/>
</dbReference>